<accession>A0A223S5Q3</accession>
<gene>
    <name evidence="3" type="ORF">CDO52_12220</name>
</gene>
<feature type="region of interest" description="Disordered" evidence="1">
    <location>
        <begin position="1"/>
        <end position="31"/>
    </location>
</feature>
<dbReference type="EMBL" id="CP022753">
    <property type="protein sequence ID" value="ASU83446.1"/>
    <property type="molecule type" value="Genomic_DNA"/>
</dbReference>
<dbReference type="Pfam" id="PF04149">
    <property type="entry name" value="DUF397"/>
    <property type="match status" value="1"/>
</dbReference>
<dbReference type="Proteomes" id="UP000215005">
    <property type="component" value="Chromosome"/>
</dbReference>
<evidence type="ECO:0000256" key="1">
    <source>
        <dbReference type="SAM" id="MobiDB-lite"/>
    </source>
</evidence>
<dbReference type="InterPro" id="IPR007278">
    <property type="entry name" value="DUF397"/>
</dbReference>
<dbReference type="KEGG" id="ngv:CDO52_12220"/>
<reference evidence="3 4" key="1">
    <citation type="submission" date="2017-08" db="EMBL/GenBank/DDBJ databases">
        <title>The complete genome sequence of Nocardiopsis gilva YIM 90087.</title>
        <authorList>
            <person name="Yin M."/>
            <person name="Tang S."/>
        </authorList>
    </citation>
    <scope>NUCLEOTIDE SEQUENCE [LARGE SCALE GENOMIC DNA]</scope>
    <source>
        <strain evidence="3 4">YIM 90087</strain>
    </source>
</reference>
<dbReference type="RefSeq" id="WP_083919693.1">
    <property type="nucleotide sequence ID" value="NZ_ANBG01000031.1"/>
</dbReference>
<dbReference type="OrthoDB" id="3431580at2"/>
<evidence type="ECO:0000313" key="4">
    <source>
        <dbReference type="Proteomes" id="UP000215005"/>
    </source>
</evidence>
<protein>
    <submittedName>
        <fullName evidence="3">DUF397 domain-containing protein</fullName>
    </submittedName>
</protein>
<evidence type="ECO:0000313" key="3">
    <source>
        <dbReference type="EMBL" id="ASU83446.1"/>
    </source>
</evidence>
<organism evidence="3 4">
    <name type="scientific">Nocardiopsis gilva YIM 90087</name>
    <dbReference type="NCBI Taxonomy" id="1235441"/>
    <lineage>
        <taxon>Bacteria</taxon>
        <taxon>Bacillati</taxon>
        <taxon>Actinomycetota</taxon>
        <taxon>Actinomycetes</taxon>
        <taxon>Streptosporangiales</taxon>
        <taxon>Nocardiopsidaceae</taxon>
        <taxon>Nocardiopsis</taxon>
    </lineage>
</organism>
<dbReference type="AlphaFoldDB" id="A0A223S5Q3"/>
<name>A0A223S5Q3_9ACTN</name>
<proteinExistence type="predicted"/>
<feature type="domain" description="DUF397" evidence="2">
    <location>
        <begin position="34"/>
        <end position="86"/>
    </location>
</feature>
<sequence length="94" mass="9809">MSTDSAVVSEGAGRGESACASGPGRPGHRPPVRAWWKSSYSNQGEGCLEVTRPSGSTVLVRDSTDPRGTVIGIDAGTWQAFLSGLRRGEFDGVD</sequence>
<evidence type="ECO:0000259" key="2">
    <source>
        <dbReference type="Pfam" id="PF04149"/>
    </source>
</evidence>
<keyword evidence="4" id="KW-1185">Reference proteome</keyword>